<evidence type="ECO:0000313" key="4">
    <source>
        <dbReference type="PDB" id="2HPS"/>
    </source>
</evidence>
<feature type="binding site" evidence="7">
    <location>
        <position position="24"/>
    </location>
    <ligand>
        <name>Ca(2+)</name>
        <dbReference type="ChEBI" id="CHEBI:29108"/>
        <label>1</label>
    </ligand>
</feature>
<protein>
    <submittedName>
        <fullName evidence="3">Ca2+-triggered coelenterazine-binding protein 1</fullName>
    </submittedName>
    <submittedName>
        <fullName evidence="5">Coelenterazine-binding protein ca-bound apo form</fullName>
    </submittedName>
    <submittedName>
        <fullName evidence="4">Coelenterazine-binding protein with bound coelenterazine</fullName>
    </submittedName>
</protein>
<evidence type="ECO:0000256" key="1">
    <source>
        <dbReference type="ARBA" id="ARBA00022837"/>
    </source>
</evidence>
<feature type="binding site" evidence="7">
    <location>
        <position position="114"/>
    </location>
    <ligand>
        <name>Ca(2+)</name>
        <dbReference type="ChEBI" id="CHEBI:29108"/>
        <label>2</label>
    </ligand>
</feature>
<dbReference type="PDB" id="2HPS">
    <property type="method" value="X-ray"/>
    <property type="resolution" value="1.72 A"/>
    <property type="chains" value="A=1-186"/>
</dbReference>
<feature type="binding site" evidence="7">
    <location>
        <position position="112"/>
    </location>
    <ligand>
        <name>Ca(2+)</name>
        <dbReference type="ChEBI" id="CHEBI:29108"/>
        <label>2</label>
    </ligand>
</feature>
<reference evidence="3" key="2">
    <citation type="submission" date="2007-03" db="EMBL/GenBank/DDBJ databases">
        <title>Crystal structure of Ca2+-triggered coelenterazine-binding protein from Renilla muelleri at 1.72 angstrom.</title>
        <authorList>
            <person name="Stepanyuk G.A."/>
            <person name="Liu Z.-J."/>
            <person name="Markova S.V."/>
            <person name="Frank L.A."/>
            <person name="Lee J."/>
            <person name="Vysotski E.S."/>
            <person name="Wang B.-C."/>
        </authorList>
    </citation>
    <scope>NUCLEOTIDE SEQUENCE</scope>
</reference>
<organism evidence="3">
    <name type="scientific">Renilla muelleri</name>
    <name type="common">Sea pansy</name>
    <dbReference type="NCBI Taxonomy" id="37510"/>
    <lineage>
        <taxon>Eukaryota</taxon>
        <taxon>Metazoa</taxon>
        <taxon>Cnidaria</taxon>
        <taxon>Anthozoa</taxon>
        <taxon>Octocorallia</taxon>
        <taxon>Scleralcyonacea</taxon>
        <taxon>Pennatuloidea</taxon>
        <taxon>Renillidae</taxon>
        <taxon>Renilla</taxon>
    </lineage>
</organism>
<dbReference type="Pfam" id="PF13202">
    <property type="entry name" value="EF-hand_5"/>
    <property type="match status" value="1"/>
</dbReference>
<evidence type="ECO:0000259" key="2">
    <source>
        <dbReference type="PROSITE" id="PS50222"/>
    </source>
</evidence>
<dbReference type="AlphaFoldDB" id="C9V488"/>
<feature type="binding site" evidence="7">
    <location>
        <position position="154"/>
    </location>
    <ligand>
        <name>Ca(2+)</name>
        <dbReference type="ChEBI" id="CHEBI:29108"/>
        <label>3</label>
    </ligand>
</feature>
<feature type="binding site" evidence="7">
    <location>
        <position position="26"/>
    </location>
    <ligand>
        <name>Ca(2+)</name>
        <dbReference type="ChEBI" id="CHEBI:29108"/>
        <label>1</label>
    </ligand>
</feature>
<feature type="domain" description="EF-hand" evidence="2">
    <location>
        <begin position="135"/>
        <end position="170"/>
    </location>
</feature>
<keyword evidence="6 7" id="KW-0002">3D-structure</keyword>
<dbReference type="Pfam" id="PF13499">
    <property type="entry name" value="EF-hand_7"/>
    <property type="match status" value="1"/>
</dbReference>
<dbReference type="InterPro" id="IPR018247">
    <property type="entry name" value="EF_Hand_1_Ca_BS"/>
</dbReference>
<feature type="binding site" evidence="7">
    <location>
        <position position="159"/>
    </location>
    <ligand>
        <name>Ca(2+)</name>
        <dbReference type="ChEBI" id="CHEBI:29108"/>
        <label>3</label>
    </ligand>
</feature>
<feature type="binding site" evidence="7">
    <location>
        <position position="118"/>
    </location>
    <ligand>
        <name>Ca(2+)</name>
        <dbReference type="ChEBI" id="CHEBI:29108"/>
        <label>2</label>
    </ligand>
</feature>
<feature type="domain" description="EF-hand" evidence="2">
    <location>
        <begin position="11"/>
        <end position="46"/>
    </location>
</feature>
<name>C9V488_RENMU</name>
<dbReference type="BioCyc" id="MetaCyc:MONOMER-20287"/>
<dbReference type="SUPFAM" id="SSF47473">
    <property type="entry name" value="EF-hand"/>
    <property type="match status" value="1"/>
</dbReference>
<proteinExistence type="evidence at protein level"/>
<dbReference type="SMR" id="C9V488"/>
<dbReference type="InterPro" id="IPR011992">
    <property type="entry name" value="EF-hand-dom_pair"/>
</dbReference>
<feature type="binding site" evidence="7">
    <location>
        <position position="116"/>
    </location>
    <ligand>
        <name>Ca(2+)</name>
        <dbReference type="ChEBI" id="CHEBI:29108"/>
        <label>2</label>
    </ligand>
</feature>
<accession>C9V488</accession>
<feature type="binding site" evidence="7">
    <location>
        <position position="123"/>
    </location>
    <ligand>
        <name>Ca(2+)</name>
        <dbReference type="ChEBI" id="CHEBI:29108"/>
        <label>2</label>
    </ligand>
</feature>
<evidence type="ECO:0007829" key="7">
    <source>
        <dbReference type="PDB" id="2HQ8"/>
    </source>
</evidence>
<feature type="binding site" evidence="7">
    <location>
        <position position="28"/>
    </location>
    <ligand>
        <name>Ca(2+)</name>
        <dbReference type="ChEBI" id="CHEBI:29108"/>
        <label>1</label>
    </ligand>
</feature>
<dbReference type="PDBsum" id="2HPS"/>
<gene>
    <name evidence="3" type="primary">CBP1</name>
</gene>
<evidence type="ECO:0007829" key="6">
    <source>
        <dbReference type="PDB" id="2HPS"/>
    </source>
</evidence>
<dbReference type="PROSITE" id="PS50222">
    <property type="entry name" value="EF_HAND_2"/>
    <property type="match status" value="3"/>
</dbReference>
<feature type="domain" description="EF-hand" evidence="2">
    <location>
        <begin position="107"/>
        <end position="134"/>
    </location>
</feature>
<evidence type="ECO:0000313" key="3">
    <source>
        <dbReference type="EMBL" id="ABU41937.1"/>
    </source>
</evidence>
<dbReference type="InterPro" id="IPR002048">
    <property type="entry name" value="EF_hand_dom"/>
</dbReference>
<dbReference type="PDB" id="2HQ8">
    <property type="method" value="X-ray"/>
    <property type="resolution" value="1.80 A"/>
    <property type="chains" value="A/B=1-186"/>
</dbReference>
<dbReference type="CDD" id="cd00051">
    <property type="entry name" value="EFh"/>
    <property type="match status" value="1"/>
</dbReference>
<feature type="binding site" evidence="7">
    <location>
        <position position="30"/>
    </location>
    <ligand>
        <name>Ca(2+)</name>
        <dbReference type="ChEBI" id="CHEBI:29108"/>
        <label>1</label>
    </ligand>
</feature>
<feature type="binding site" evidence="7">
    <location>
        <position position="152"/>
    </location>
    <ligand>
        <name>Ca(2+)</name>
        <dbReference type="ChEBI" id="CHEBI:29108"/>
        <label>3</label>
    </ligand>
</feature>
<reference evidence="6 7" key="3">
    <citation type="journal article" date="2008" name="Photochem. Photobiol. Sci.">
        <title>Crystal structure of coelenterazine-binding protein from Renilla muelleri at 1.7 A: why it is not a calcium-regulated photoprotein.</title>
        <authorList>
            <person name="Stepanyuk G.A."/>
            <person name="Liu Z.J."/>
            <person name="Markova S.S."/>
            <person name="Frank L.A."/>
            <person name="Lee J."/>
            <person name="Vysotski E.S."/>
            <person name="Wang B.C."/>
        </authorList>
    </citation>
    <scope>X-RAY CRYSTALLOGRAPHY (1.72 ANGSTROMS) IN COMPLEX WITH CA(2+)</scope>
</reference>
<sequence>MPEITESERAYHLRKMKTRMQRVDVTGDGFISREDYELIAVRIAKIAKLSAEKAEETRQEFLRVADQLGLAPGVRISVEEAAVNATDSLLKMKGEEKAMAVIQSLIMYDCIDTDKDGYVSLPEFKAFLQAVGPDLTDDKAITCFNTLDFNKNGQISRDEFLVTVNDFLFGLEETALANAFYGDLVD</sequence>
<feature type="binding site" evidence="7">
    <location>
        <position position="35"/>
    </location>
    <ligand>
        <name>Ca(2+)</name>
        <dbReference type="ChEBI" id="CHEBI:29108"/>
        <label>1</label>
    </ligand>
</feature>
<feature type="binding site" evidence="7">
    <location>
        <position position="148"/>
    </location>
    <ligand>
        <name>Ca(2+)</name>
        <dbReference type="ChEBI" id="CHEBI:29108"/>
        <label>3</label>
    </ligand>
</feature>
<dbReference type="PDBsum" id="2HQ8"/>
<feature type="binding site" evidence="7">
    <location>
        <position position="150"/>
    </location>
    <ligand>
        <name>Ca(2+)</name>
        <dbReference type="ChEBI" id="CHEBI:29108"/>
        <label>3</label>
    </ligand>
</feature>
<dbReference type="Gene3D" id="1.10.238.10">
    <property type="entry name" value="EF-hand"/>
    <property type="match status" value="1"/>
</dbReference>
<dbReference type="GO" id="GO:0005509">
    <property type="term" value="F:calcium ion binding"/>
    <property type="evidence" value="ECO:0007669"/>
    <property type="project" value="InterPro"/>
</dbReference>
<dbReference type="SMART" id="SM00054">
    <property type="entry name" value="EFh"/>
    <property type="match status" value="3"/>
</dbReference>
<dbReference type="EMBL" id="EF535507">
    <property type="protein sequence ID" value="ABU41937.1"/>
    <property type="molecule type" value="mRNA"/>
</dbReference>
<keyword evidence="7" id="KW-0479">Metal-binding</keyword>
<reference evidence="3" key="1">
    <citation type="submission" date="2007-03" db="EMBL/GenBank/DDBJ databases">
        <title>Ca2+-triggered coelenterazine-binding protein of Renilla muelleri: cDNA cloning, overexpression, and properties of the recombinant protein.</title>
        <authorList>
            <person name="Titushin M.S."/>
            <person name="Markova S.V."/>
            <person name="Frank L.A."/>
            <person name="Malikova N.P."/>
            <person name="Lee J."/>
            <person name="Vysotski E.S."/>
        </authorList>
    </citation>
    <scope>NUCLEOTIDE SEQUENCE</scope>
</reference>
<evidence type="ECO:0000313" key="5">
    <source>
        <dbReference type="PDB" id="2HQ8"/>
    </source>
</evidence>
<keyword evidence="1 7" id="KW-0106">Calcium</keyword>
<dbReference type="PROSITE" id="PS00018">
    <property type="entry name" value="EF_HAND_1"/>
    <property type="match status" value="2"/>
</dbReference>